<feature type="region of interest" description="Disordered" evidence="1">
    <location>
        <begin position="144"/>
        <end position="194"/>
    </location>
</feature>
<evidence type="ECO:0000259" key="2">
    <source>
        <dbReference type="Pfam" id="PF03732"/>
    </source>
</evidence>
<dbReference type="PANTHER" id="PTHR33223:SF10">
    <property type="entry name" value="AMINOTRANSFERASE-LIKE PLANT MOBILE DOMAIN-CONTAINING PROTEIN"/>
    <property type="match status" value="1"/>
</dbReference>
<dbReference type="OrthoDB" id="1748369at2759"/>
<dbReference type="KEGG" id="mcha:111022955"/>
<dbReference type="InterPro" id="IPR005162">
    <property type="entry name" value="Retrotrans_gag_dom"/>
</dbReference>
<feature type="domain" description="Retrotransposon gag" evidence="2">
    <location>
        <begin position="35"/>
        <end position="108"/>
    </location>
</feature>
<protein>
    <submittedName>
        <fullName evidence="4">Uncharacterized protein LOC111022955</fullName>
    </submittedName>
</protein>
<feature type="compositionally biased region" description="Basic and acidic residues" evidence="1">
    <location>
        <begin position="174"/>
        <end position="191"/>
    </location>
</feature>
<dbReference type="GeneID" id="111022955"/>
<dbReference type="AlphaFoldDB" id="A0A6J1DTB6"/>
<feature type="compositionally biased region" description="Basic and acidic residues" evidence="1">
    <location>
        <begin position="266"/>
        <end position="285"/>
    </location>
</feature>
<keyword evidence="3" id="KW-1185">Reference proteome</keyword>
<name>A0A6J1DTB6_MOMCH</name>
<evidence type="ECO:0000313" key="3">
    <source>
        <dbReference type="Proteomes" id="UP000504603"/>
    </source>
</evidence>
<evidence type="ECO:0000313" key="4">
    <source>
        <dbReference type="RefSeq" id="XP_022155971.1"/>
    </source>
</evidence>
<feature type="region of interest" description="Disordered" evidence="1">
    <location>
        <begin position="257"/>
        <end position="285"/>
    </location>
</feature>
<dbReference type="Pfam" id="PF03732">
    <property type="entry name" value="Retrotrans_gag"/>
    <property type="match status" value="1"/>
</dbReference>
<organism evidence="3 4">
    <name type="scientific">Momordica charantia</name>
    <name type="common">Bitter gourd</name>
    <name type="synonym">Balsam pear</name>
    <dbReference type="NCBI Taxonomy" id="3673"/>
    <lineage>
        <taxon>Eukaryota</taxon>
        <taxon>Viridiplantae</taxon>
        <taxon>Streptophyta</taxon>
        <taxon>Embryophyta</taxon>
        <taxon>Tracheophyta</taxon>
        <taxon>Spermatophyta</taxon>
        <taxon>Magnoliopsida</taxon>
        <taxon>eudicotyledons</taxon>
        <taxon>Gunneridae</taxon>
        <taxon>Pentapetalae</taxon>
        <taxon>rosids</taxon>
        <taxon>fabids</taxon>
        <taxon>Cucurbitales</taxon>
        <taxon>Cucurbitaceae</taxon>
        <taxon>Momordiceae</taxon>
        <taxon>Momordica</taxon>
    </lineage>
</organism>
<evidence type="ECO:0000256" key="1">
    <source>
        <dbReference type="SAM" id="MobiDB-lite"/>
    </source>
</evidence>
<proteinExistence type="predicted"/>
<gene>
    <name evidence="4" type="primary">LOC111022955</name>
</gene>
<sequence>MKPYDGSKDPKDYVEVFEGLMDFQAMSDAIKCRAIPIALTGSARLWYRRLLARLISTYSQLRKEFISQFSFRHYDRKTATHLATIQQKEGETLREYVTRFQEEQLKVKLGEEAPSTFVEVLQKAKKVIDGQELLRTKLGLTDKRFDQRKSGGQDKGKSDPKSKDKGSSSQPSKGRSDYRRSDSDSNRRGSYERYTPTIIPISDILTNIEENGLEKLFKHSKDRYCRFRRDHGHDTSSCWELKCQIEDLNQDGYFKTYVRKPGSSSVEKKEERKHSRTPSRKDDRPAVINTIFGGPSGGHSESKRKELAREARREVCIIQEQKPTYPISFSDSNLEGVHLPHNDTLVISPLIDHVQVRRVLVDGGASANILSLTTYLALGWTRAQLKKSP</sequence>
<accession>A0A6J1DTB6</accession>
<dbReference type="PANTHER" id="PTHR33223">
    <property type="entry name" value="CCHC-TYPE DOMAIN-CONTAINING PROTEIN"/>
    <property type="match status" value="1"/>
</dbReference>
<dbReference type="Proteomes" id="UP000504603">
    <property type="component" value="Unplaced"/>
</dbReference>
<reference evidence="4" key="1">
    <citation type="submission" date="2025-08" db="UniProtKB">
        <authorList>
            <consortium name="RefSeq"/>
        </authorList>
    </citation>
    <scope>IDENTIFICATION</scope>
    <source>
        <strain evidence="4">OHB3-1</strain>
    </source>
</reference>
<dbReference type="RefSeq" id="XP_022155971.1">
    <property type="nucleotide sequence ID" value="XM_022300279.1"/>
</dbReference>
<feature type="compositionally biased region" description="Basic and acidic residues" evidence="1">
    <location>
        <begin position="144"/>
        <end position="166"/>
    </location>
</feature>